<dbReference type="InterPro" id="IPR016163">
    <property type="entry name" value="Ald_DH_C"/>
</dbReference>
<dbReference type="Gene3D" id="3.40.309.10">
    <property type="entry name" value="Aldehyde Dehydrogenase, Chain A, domain 2"/>
    <property type="match status" value="1"/>
</dbReference>
<evidence type="ECO:0000313" key="4">
    <source>
        <dbReference type="EMBL" id="MBB5132197.1"/>
    </source>
</evidence>
<evidence type="ECO:0000256" key="2">
    <source>
        <dbReference type="ARBA" id="ARBA00023002"/>
    </source>
</evidence>
<dbReference type="SUPFAM" id="SSF53720">
    <property type="entry name" value="ALDH-like"/>
    <property type="match status" value="1"/>
</dbReference>
<evidence type="ECO:0000313" key="5">
    <source>
        <dbReference type="Proteomes" id="UP000578449"/>
    </source>
</evidence>
<dbReference type="InterPro" id="IPR015590">
    <property type="entry name" value="Aldehyde_DH_dom"/>
</dbReference>
<dbReference type="InterPro" id="IPR016162">
    <property type="entry name" value="Ald_DH_N"/>
</dbReference>
<comment type="similarity">
    <text evidence="1">Belongs to the aldehyde dehydrogenase family.</text>
</comment>
<dbReference type="PANTHER" id="PTHR42804:SF1">
    <property type="entry name" value="ALDEHYDE DEHYDROGENASE-RELATED"/>
    <property type="match status" value="1"/>
</dbReference>
<dbReference type="Proteomes" id="UP000578449">
    <property type="component" value="Unassembled WGS sequence"/>
</dbReference>
<dbReference type="RefSeq" id="WP_185048969.1">
    <property type="nucleotide sequence ID" value="NZ_BAABIX010000055.1"/>
</dbReference>
<dbReference type="Pfam" id="PF00171">
    <property type="entry name" value="Aldedh"/>
    <property type="match status" value="1"/>
</dbReference>
<evidence type="ECO:0000259" key="3">
    <source>
        <dbReference type="Pfam" id="PF00171"/>
    </source>
</evidence>
<dbReference type="Gene3D" id="3.40.605.10">
    <property type="entry name" value="Aldehyde Dehydrogenase, Chain A, domain 1"/>
    <property type="match status" value="1"/>
</dbReference>
<feature type="domain" description="Aldehyde dehydrogenase" evidence="3">
    <location>
        <begin position="30"/>
        <end position="478"/>
    </location>
</feature>
<keyword evidence="2 4" id="KW-0560">Oxidoreductase</keyword>
<keyword evidence="5" id="KW-1185">Reference proteome</keyword>
<proteinExistence type="inferred from homology"/>
<dbReference type="PANTHER" id="PTHR42804">
    <property type="entry name" value="ALDEHYDE DEHYDROGENASE"/>
    <property type="match status" value="1"/>
</dbReference>
<evidence type="ECO:0000256" key="1">
    <source>
        <dbReference type="ARBA" id="ARBA00009986"/>
    </source>
</evidence>
<protein>
    <submittedName>
        <fullName evidence="4">Phenylacetaldehyde dehydrogenase</fullName>
        <ecNumber evidence="4">1.2.1.39</ecNumber>
    </submittedName>
</protein>
<dbReference type="AlphaFoldDB" id="A0A840P4P4"/>
<gene>
    <name evidence="4" type="ORF">HNP84_001910</name>
</gene>
<dbReference type="EMBL" id="JACHGN010000003">
    <property type="protein sequence ID" value="MBB5132197.1"/>
    <property type="molecule type" value="Genomic_DNA"/>
</dbReference>
<reference evidence="4 5" key="1">
    <citation type="submission" date="2020-08" db="EMBL/GenBank/DDBJ databases">
        <title>Genomic Encyclopedia of Type Strains, Phase IV (KMG-IV): sequencing the most valuable type-strain genomes for metagenomic binning, comparative biology and taxonomic classification.</title>
        <authorList>
            <person name="Goeker M."/>
        </authorList>
    </citation>
    <scope>NUCLEOTIDE SEQUENCE [LARGE SCALE GENOMIC DNA]</scope>
    <source>
        <strain evidence="4 5">DSM 45615</strain>
    </source>
</reference>
<dbReference type="CDD" id="cd07078">
    <property type="entry name" value="ALDH"/>
    <property type="match status" value="1"/>
</dbReference>
<organism evidence="4 5">
    <name type="scientific">Thermocatellispora tengchongensis</name>
    <dbReference type="NCBI Taxonomy" id="1073253"/>
    <lineage>
        <taxon>Bacteria</taxon>
        <taxon>Bacillati</taxon>
        <taxon>Actinomycetota</taxon>
        <taxon>Actinomycetes</taxon>
        <taxon>Streptosporangiales</taxon>
        <taxon>Streptosporangiaceae</taxon>
        <taxon>Thermocatellispora</taxon>
    </lineage>
</organism>
<accession>A0A840P4P4</accession>
<dbReference type="EC" id="1.2.1.39" evidence="4"/>
<dbReference type="InterPro" id="IPR016161">
    <property type="entry name" value="Ald_DH/histidinol_DH"/>
</dbReference>
<comment type="caution">
    <text evidence="4">The sequence shown here is derived from an EMBL/GenBank/DDBJ whole genome shotgun (WGS) entry which is preliminary data.</text>
</comment>
<sequence length="490" mass="50363">MTMTPVLPEQRDLVEGRRSPATVPTGDWLTDPNTGRRVAPAMESAPEQVERALAVADAVHREGRWAGAPIADRVALLHAIADGLAGRSEEIAHADAIDSGVPISITRLFGAGLADVVRGAAARLAEARLREELPGAVRPVRLLRLPWGPAAVIVPFNAPSFIAVKKTAYALAAGAPVICKPSPAAPSGANLIADVIADALAGAGAPAGLFQLLHGGAAPGASLAADPRIRALCFTGGRSTGGSIVRASAGDLKALQLELGSNNPAVVRADADLDATADALVAGFTKLNGQWCESPGSVFVPASRHDALLDAILDRLAVLRAGHGLDPGTGFGPQANEGQLARVRGQLDRLRSAGGKVLGSTPMPDLPGWFLAPAVVRDADPADATEEIFGPVLTLHPVRDDEQAVDLANRRSTGLAGYVFGADEEAAMDVGARLECGEIKINGTGLLDLTENSTQGFWGGSGIGGHGDAELLAFFCGARIIGVEDPRSPM</sequence>
<dbReference type="GO" id="GO:0008957">
    <property type="term" value="F:phenylacetaldehyde dehydrogenase (NAD+) activity"/>
    <property type="evidence" value="ECO:0007669"/>
    <property type="project" value="UniProtKB-EC"/>
</dbReference>
<name>A0A840P4P4_9ACTN</name>